<organism evidence="3">
    <name type="scientific">Taenia asiatica</name>
    <name type="common">Asian tapeworm</name>
    <dbReference type="NCBI Taxonomy" id="60517"/>
    <lineage>
        <taxon>Eukaryota</taxon>
        <taxon>Metazoa</taxon>
        <taxon>Spiralia</taxon>
        <taxon>Lophotrochozoa</taxon>
        <taxon>Platyhelminthes</taxon>
        <taxon>Cestoda</taxon>
        <taxon>Eucestoda</taxon>
        <taxon>Cyclophyllidea</taxon>
        <taxon>Taeniidae</taxon>
        <taxon>Taenia</taxon>
    </lineage>
</organism>
<evidence type="ECO:0000256" key="1">
    <source>
        <dbReference type="PROSITE-ProRule" id="PRU00176"/>
    </source>
</evidence>
<reference evidence="3" key="1">
    <citation type="submission" date="2017-02" db="UniProtKB">
        <authorList>
            <consortium name="WormBaseParasite"/>
        </authorList>
    </citation>
    <scope>IDENTIFICATION</scope>
</reference>
<accession>A0A0R3VZP5</accession>
<keyword evidence="1" id="KW-0694">RNA-binding</keyword>
<proteinExistence type="predicted"/>
<dbReference type="SUPFAM" id="SSF54928">
    <property type="entry name" value="RNA-binding domain, RBD"/>
    <property type="match status" value="1"/>
</dbReference>
<dbReference type="PROSITE" id="PS50102">
    <property type="entry name" value="RRM"/>
    <property type="match status" value="1"/>
</dbReference>
<evidence type="ECO:0000313" key="3">
    <source>
        <dbReference type="WBParaSite" id="TASK_0000288901-mRNA-1"/>
    </source>
</evidence>
<dbReference type="InterPro" id="IPR000504">
    <property type="entry name" value="RRM_dom"/>
</dbReference>
<dbReference type="GO" id="GO:0003723">
    <property type="term" value="F:RNA binding"/>
    <property type="evidence" value="ECO:0007669"/>
    <property type="project" value="UniProtKB-UniRule"/>
</dbReference>
<dbReference type="InterPro" id="IPR012677">
    <property type="entry name" value="Nucleotide-bd_a/b_plait_sf"/>
</dbReference>
<name>A0A0R3VZP5_TAEAS</name>
<dbReference type="STRING" id="60517.A0A0R3VZP5"/>
<evidence type="ECO:0000259" key="2">
    <source>
        <dbReference type="PROSITE" id="PS50102"/>
    </source>
</evidence>
<sequence>LLSTIRCSTCRKPVEAKVMGICHHCHCNICLQCREKHRDNVGFIGFKYLHKVPQKSIHVTCHRMSLLLYFVQLSLVLRVKLNALTHQKAILKTRMQQSQGLESSSSAAERKTKEGLCAALENAVLELRRAASKSLDAATAKLEMADVTGYEMIGPLVRRITELFVAVGMTQDAYAAAEKITNLQEAVSKQKSLKRLLDESAPIGEMLRNLPPLPITQMRLTDRFTMVSHQMCLCIFVCIDEHLRDINLIVGDGLIPLPRLDLRCDIEKPSRDATPSNTIATTSRVKLYVGGLRPNHTDSQLRQHFARYGAVTDCYISRD</sequence>
<dbReference type="AlphaFoldDB" id="A0A0R3VZP5"/>
<protein>
    <submittedName>
        <fullName evidence="3">RRM domain-containing protein</fullName>
    </submittedName>
</protein>
<dbReference type="Gene3D" id="3.30.70.330">
    <property type="match status" value="1"/>
</dbReference>
<dbReference type="WBParaSite" id="TASK_0000288901-mRNA-1">
    <property type="protein sequence ID" value="TASK_0000288901-mRNA-1"/>
    <property type="gene ID" value="TASK_0000288901"/>
</dbReference>
<dbReference type="Pfam" id="PF00076">
    <property type="entry name" value="RRM_1"/>
    <property type="match status" value="1"/>
</dbReference>
<feature type="domain" description="RRM" evidence="2">
    <location>
        <begin position="285"/>
        <end position="319"/>
    </location>
</feature>
<dbReference type="InterPro" id="IPR035979">
    <property type="entry name" value="RBD_domain_sf"/>
</dbReference>